<feature type="domain" description="HTH araC/xylS-type" evidence="4">
    <location>
        <begin position="185"/>
        <end position="284"/>
    </location>
</feature>
<dbReference type="SUPFAM" id="SSF46689">
    <property type="entry name" value="Homeodomain-like"/>
    <property type="match status" value="2"/>
</dbReference>
<dbReference type="InterPro" id="IPR037923">
    <property type="entry name" value="HTH-like"/>
</dbReference>
<reference evidence="5" key="1">
    <citation type="journal article" date="2021" name="PeerJ">
        <title>Extensive microbial diversity within the chicken gut microbiome revealed by metagenomics and culture.</title>
        <authorList>
            <person name="Gilroy R."/>
            <person name="Ravi A."/>
            <person name="Getino M."/>
            <person name="Pursley I."/>
            <person name="Horton D.L."/>
            <person name="Alikhan N.F."/>
            <person name="Baker D."/>
            <person name="Gharbi K."/>
            <person name="Hall N."/>
            <person name="Watson M."/>
            <person name="Adriaenssens E.M."/>
            <person name="Foster-Nyarko E."/>
            <person name="Jarju S."/>
            <person name="Secka A."/>
            <person name="Antonio M."/>
            <person name="Oren A."/>
            <person name="Chaudhuri R.R."/>
            <person name="La Ragione R."/>
            <person name="Hildebrand F."/>
            <person name="Pallen M.J."/>
        </authorList>
    </citation>
    <scope>NUCLEOTIDE SEQUENCE</scope>
    <source>
        <strain evidence="5">CHK179-7159</strain>
    </source>
</reference>
<dbReference type="PROSITE" id="PS01124">
    <property type="entry name" value="HTH_ARAC_FAMILY_2"/>
    <property type="match status" value="1"/>
</dbReference>
<evidence type="ECO:0000256" key="1">
    <source>
        <dbReference type="ARBA" id="ARBA00023015"/>
    </source>
</evidence>
<reference evidence="5" key="2">
    <citation type="submission" date="2021-04" db="EMBL/GenBank/DDBJ databases">
        <authorList>
            <person name="Gilroy R."/>
        </authorList>
    </citation>
    <scope>NUCLEOTIDE SEQUENCE</scope>
    <source>
        <strain evidence="5">CHK179-7159</strain>
    </source>
</reference>
<evidence type="ECO:0000313" key="6">
    <source>
        <dbReference type="Proteomes" id="UP000886858"/>
    </source>
</evidence>
<evidence type="ECO:0000259" key="4">
    <source>
        <dbReference type="PROSITE" id="PS01124"/>
    </source>
</evidence>
<dbReference type="Pfam" id="PF02311">
    <property type="entry name" value="AraC_binding"/>
    <property type="match status" value="1"/>
</dbReference>
<dbReference type="Proteomes" id="UP000886858">
    <property type="component" value="Unassembled WGS sequence"/>
</dbReference>
<dbReference type="PANTHER" id="PTHR43280">
    <property type="entry name" value="ARAC-FAMILY TRANSCRIPTIONAL REGULATOR"/>
    <property type="match status" value="1"/>
</dbReference>
<evidence type="ECO:0000313" key="5">
    <source>
        <dbReference type="EMBL" id="HJA93638.1"/>
    </source>
</evidence>
<dbReference type="InterPro" id="IPR018060">
    <property type="entry name" value="HTH_AraC"/>
</dbReference>
<dbReference type="PROSITE" id="PS00041">
    <property type="entry name" value="HTH_ARAC_FAMILY_1"/>
    <property type="match status" value="1"/>
</dbReference>
<dbReference type="InterPro" id="IPR009057">
    <property type="entry name" value="Homeodomain-like_sf"/>
</dbReference>
<keyword evidence="1" id="KW-0805">Transcription regulation</keyword>
<dbReference type="InterPro" id="IPR003313">
    <property type="entry name" value="AraC-bd"/>
</dbReference>
<evidence type="ECO:0000256" key="2">
    <source>
        <dbReference type="ARBA" id="ARBA00023125"/>
    </source>
</evidence>
<name>A0A9D2I8F1_9FIRM</name>
<accession>A0A9D2I8F1</accession>
<keyword evidence="2" id="KW-0238">DNA-binding</keyword>
<sequence length="290" mass="33221">MELFDLCSGNDSNGSTLHMFSLYPVQGKRPFIRHHHSAFEIGYFESGSGEYTTDARTYSFRAGDVFVFSCNEVHKITLVNEPTALINLHFEPRILNDKGGFLTQLGPDFFFRHNASFENRLSAADEPKAQLLSLFFDVKKELLQKRPAYQSLITARLIEILVLLIREFCYNDPRPASTAAHQYILQAIDYIQAHFSEKISLEEIAGAANISPTYLSGIFHKCMGRSIWDYVTEMRVNRALYLLKASPKLSVLDIALQCGFNNTATFNRAFKHYFQITPREYRKGEETLLY</sequence>
<dbReference type="InterPro" id="IPR020449">
    <property type="entry name" value="Tscrpt_reg_AraC-type_HTH"/>
</dbReference>
<dbReference type="PANTHER" id="PTHR43280:SF14">
    <property type="entry name" value="MELIBIOSE OPERON REGULATORY PROTEIN"/>
    <property type="match status" value="1"/>
</dbReference>
<protein>
    <submittedName>
        <fullName evidence="5">AraC family transcriptional regulator</fullName>
    </submittedName>
</protein>
<dbReference type="InterPro" id="IPR014710">
    <property type="entry name" value="RmlC-like_jellyroll"/>
</dbReference>
<dbReference type="GO" id="GO:0043565">
    <property type="term" value="F:sequence-specific DNA binding"/>
    <property type="evidence" value="ECO:0007669"/>
    <property type="project" value="InterPro"/>
</dbReference>
<dbReference type="GO" id="GO:0003700">
    <property type="term" value="F:DNA-binding transcription factor activity"/>
    <property type="evidence" value="ECO:0007669"/>
    <property type="project" value="InterPro"/>
</dbReference>
<dbReference type="PRINTS" id="PR00032">
    <property type="entry name" value="HTHARAC"/>
</dbReference>
<dbReference type="InterPro" id="IPR018062">
    <property type="entry name" value="HTH_AraC-typ_CS"/>
</dbReference>
<dbReference type="Gene3D" id="2.60.120.10">
    <property type="entry name" value="Jelly Rolls"/>
    <property type="match status" value="1"/>
</dbReference>
<comment type="caution">
    <text evidence="5">The sequence shown here is derived from an EMBL/GenBank/DDBJ whole genome shotgun (WGS) entry which is preliminary data.</text>
</comment>
<dbReference type="Pfam" id="PF12833">
    <property type="entry name" value="HTH_18"/>
    <property type="match status" value="1"/>
</dbReference>
<dbReference type="AlphaFoldDB" id="A0A9D2I8F1"/>
<keyword evidence="3" id="KW-0804">Transcription</keyword>
<dbReference type="Gene3D" id="1.10.10.60">
    <property type="entry name" value="Homeodomain-like"/>
    <property type="match status" value="2"/>
</dbReference>
<organism evidence="5 6">
    <name type="scientific">Candidatus Eisenbergiella merdipullorum</name>
    <dbReference type="NCBI Taxonomy" id="2838553"/>
    <lineage>
        <taxon>Bacteria</taxon>
        <taxon>Bacillati</taxon>
        <taxon>Bacillota</taxon>
        <taxon>Clostridia</taxon>
        <taxon>Lachnospirales</taxon>
        <taxon>Lachnospiraceae</taxon>
        <taxon>Eisenbergiella</taxon>
    </lineage>
</organism>
<evidence type="ECO:0000256" key="3">
    <source>
        <dbReference type="ARBA" id="ARBA00023163"/>
    </source>
</evidence>
<dbReference type="SUPFAM" id="SSF51215">
    <property type="entry name" value="Regulatory protein AraC"/>
    <property type="match status" value="1"/>
</dbReference>
<gene>
    <name evidence="5" type="ORF">H9717_11100</name>
</gene>
<dbReference type="EMBL" id="DWYY01000121">
    <property type="protein sequence ID" value="HJA93638.1"/>
    <property type="molecule type" value="Genomic_DNA"/>
</dbReference>
<proteinExistence type="predicted"/>
<dbReference type="SMART" id="SM00342">
    <property type="entry name" value="HTH_ARAC"/>
    <property type="match status" value="1"/>
</dbReference>